<organism evidence="3 4">
    <name type="scientific">Nocardiopsis composta</name>
    <dbReference type="NCBI Taxonomy" id="157465"/>
    <lineage>
        <taxon>Bacteria</taxon>
        <taxon>Bacillati</taxon>
        <taxon>Actinomycetota</taxon>
        <taxon>Actinomycetes</taxon>
        <taxon>Streptosporangiales</taxon>
        <taxon>Nocardiopsidaceae</taxon>
        <taxon>Nocardiopsis</taxon>
    </lineage>
</organism>
<evidence type="ECO:0000259" key="2">
    <source>
        <dbReference type="Pfam" id="PF04149"/>
    </source>
</evidence>
<sequence>MSAIDSQHPRGARGAPAPGWRTSSYSGTGGGQCVEVADLPAATLVRDSVTPDGAVLAFGRDAWAAFVAASAKGRL</sequence>
<dbReference type="InterPro" id="IPR007278">
    <property type="entry name" value="DUF397"/>
</dbReference>
<reference evidence="3 4" key="1">
    <citation type="submission" date="2020-08" db="EMBL/GenBank/DDBJ databases">
        <title>Sequencing the genomes of 1000 actinobacteria strains.</title>
        <authorList>
            <person name="Klenk H.-P."/>
        </authorList>
    </citation>
    <scope>NUCLEOTIDE SEQUENCE [LARGE SCALE GENOMIC DNA]</scope>
    <source>
        <strain evidence="3 4">DSM 44551</strain>
    </source>
</reference>
<dbReference type="Proteomes" id="UP000572635">
    <property type="component" value="Unassembled WGS sequence"/>
</dbReference>
<evidence type="ECO:0000313" key="4">
    <source>
        <dbReference type="Proteomes" id="UP000572635"/>
    </source>
</evidence>
<proteinExistence type="predicted"/>
<feature type="region of interest" description="Disordered" evidence="1">
    <location>
        <begin position="1"/>
        <end position="27"/>
    </location>
</feature>
<dbReference type="EMBL" id="JACHDB010000001">
    <property type="protein sequence ID" value="MBB5434873.1"/>
    <property type="molecule type" value="Genomic_DNA"/>
</dbReference>
<gene>
    <name evidence="3" type="ORF">HDA36_004957</name>
</gene>
<accession>A0A7W8VG79</accession>
<comment type="caution">
    <text evidence="3">The sequence shown here is derived from an EMBL/GenBank/DDBJ whole genome shotgun (WGS) entry which is preliminary data.</text>
</comment>
<dbReference type="RefSeq" id="WP_184395955.1">
    <property type="nucleotide sequence ID" value="NZ_BAAAJD010000003.1"/>
</dbReference>
<protein>
    <recommendedName>
        <fullName evidence="2">DUF397 domain-containing protein</fullName>
    </recommendedName>
</protein>
<feature type="domain" description="DUF397" evidence="2">
    <location>
        <begin position="19"/>
        <end position="69"/>
    </location>
</feature>
<keyword evidence="4" id="KW-1185">Reference proteome</keyword>
<name>A0A7W8VG79_9ACTN</name>
<evidence type="ECO:0000256" key="1">
    <source>
        <dbReference type="SAM" id="MobiDB-lite"/>
    </source>
</evidence>
<evidence type="ECO:0000313" key="3">
    <source>
        <dbReference type="EMBL" id="MBB5434873.1"/>
    </source>
</evidence>
<dbReference type="AlphaFoldDB" id="A0A7W8VG79"/>
<dbReference type="Pfam" id="PF04149">
    <property type="entry name" value="DUF397"/>
    <property type="match status" value="1"/>
</dbReference>